<sequence length="340" mass="37017">MAAPAPIRVAVTQAEPVYLDLAASIKKACGLIAEAAQNGAKLVAFSECWLPGYPAWIWARNVDFELQTRYIYNSLPVQSQAMDIVKAAAKENNIAVVLGFSEQSPSHSVYISQAIISPLGEVLMHRRKVKPTHMERTVFGDGSGADLNNVVEVDFGAEHGKVKVGVFACWEHTQPLLKYHSISQGEQIHISMWPPVEPSTGVNHPGLWSMTADGCLNLSQTYAIESTAYVLHSTSVCSQKGIDVLKTQEGLSCRTPGGGHSCVIGPDGRVLTEPLGAKSDVEGIVYADLDLTQVVATRGFLDIVGHYSRPDLLWLGVDRQQKEVVVARRSRAQDQDEQEE</sequence>
<dbReference type="Proteomes" id="UP001163324">
    <property type="component" value="Chromosome 1"/>
</dbReference>
<dbReference type="EMBL" id="CM047940">
    <property type="protein sequence ID" value="KAI9903819.1"/>
    <property type="molecule type" value="Genomic_DNA"/>
</dbReference>
<proteinExistence type="predicted"/>
<evidence type="ECO:0000313" key="2">
    <source>
        <dbReference type="Proteomes" id="UP001163324"/>
    </source>
</evidence>
<evidence type="ECO:0000313" key="1">
    <source>
        <dbReference type="EMBL" id="KAI9903819.1"/>
    </source>
</evidence>
<keyword evidence="2" id="KW-1185">Reference proteome</keyword>
<protein>
    <submittedName>
        <fullName evidence="1">Uncharacterized protein</fullName>
    </submittedName>
</protein>
<gene>
    <name evidence="1" type="ORF">N3K66_000348</name>
</gene>
<organism evidence="1 2">
    <name type="scientific">Trichothecium roseum</name>
    <dbReference type="NCBI Taxonomy" id="47278"/>
    <lineage>
        <taxon>Eukaryota</taxon>
        <taxon>Fungi</taxon>
        <taxon>Dikarya</taxon>
        <taxon>Ascomycota</taxon>
        <taxon>Pezizomycotina</taxon>
        <taxon>Sordariomycetes</taxon>
        <taxon>Hypocreomycetidae</taxon>
        <taxon>Hypocreales</taxon>
        <taxon>Hypocreales incertae sedis</taxon>
        <taxon>Trichothecium</taxon>
    </lineage>
</organism>
<comment type="caution">
    <text evidence="1">The sequence shown here is derived from an EMBL/GenBank/DDBJ whole genome shotgun (WGS) entry which is preliminary data.</text>
</comment>
<accession>A0ACC0VBN9</accession>
<reference evidence="1" key="1">
    <citation type="submission" date="2022-10" db="EMBL/GenBank/DDBJ databases">
        <title>Complete Genome of Trichothecium roseum strain YXFP-22015, a Plant Pathogen Isolated from Citrus.</title>
        <authorList>
            <person name="Wang Y."/>
            <person name="Zhu L."/>
        </authorList>
    </citation>
    <scope>NUCLEOTIDE SEQUENCE</scope>
    <source>
        <strain evidence="1">YXFP-22015</strain>
    </source>
</reference>
<name>A0ACC0VBN9_9HYPO</name>